<dbReference type="RefSeq" id="WP_207090193.1">
    <property type="nucleotide sequence ID" value="NZ_JAFLQW010000583.1"/>
</dbReference>
<sequence length="65" mass="7116">MSLASHTKSGILEHCTRRSPGYKSQPPVPQSYTIDKTRSGSLDRIPVLPLKQPSIGSVKPNLLMD</sequence>
<reference evidence="2 3" key="1">
    <citation type="submission" date="2021-03" db="EMBL/GenBank/DDBJ databases">
        <title>Metabolic Capacity of the Antarctic Cyanobacterium Phormidium pseudopriestleyi that Sustains Oxygenic Photosynthesis in the Presence of Hydrogen Sulfide.</title>
        <authorList>
            <person name="Lumian J.E."/>
            <person name="Jungblut A.D."/>
            <person name="Dillon M.L."/>
            <person name="Hawes I."/>
            <person name="Doran P.T."/>
            <person name="Mackey T.J."/>
            <person name="Dick G.J."/>
            <person name="Grettenberger C.L."/>
            <person name="Sumner D.Y."/>
        </authorList>
    </citation>
    <scope>NUCLEOTIDE SEQUENCE [LARGE SCALE GENOMIC DNA]</scope>
    <source>
        <strain evidence="2 3">FRX01</strain>
    </source>
</reference>
<gene>
    <name evidence="2" type="ORF">J0895_22305</name>
</gene>
<dbReference type="Proteomes" id="UP000664844">
    <property type="component" value="Unassembled WGS sequence"/>
</dbReference>
<comment type="caution">
    <text evidence="2">The sequence shown here is derived from an EMBL/GenBank/DDBJ whole genome shotgun (WGS) entry which is preliminary data.</text>
</comment>
<feature type="region of interest" description="Disordered" evidence="1">
    <location>
        <begin position="1"/>
        <end position="39"/>
    </location>
</feature>
<dbReference type="EMBL" id="JAFLQW010000583">
    <property type="protein sequence ID" value="MBO0351763.1"/>
    <property type="molecule type" value="Genomic_DNA"/>
</dbReference>
<protein>
    <submittedName>
        <fullName evidence="2">Uncharacterized protein</fullName>
    </submittedName>
</protein>
<accession>A0ABS3FXG4</accession>
<organism evidence="2 3">
    <name type="scientific">Phormidium pseudopriestleyi FRX01</name>
    <dbReference type="NCBI Taxonomy" id="1759528"/>
    <lineage>
        <taxon>Bacteria</taxon>
        <taxon>Bacillati</taxon>
        <taxon>Cyanobacteriota</taxon>
        <taxon>Cyanophyceae</taxon>
        <taxon>Oscillatoriophycideae</taxon>
        <taxon>Oscillatoriales</taxon>
        <taxon>Oscillatoriaceae</taxon>
        <taxon>Phormidium</taxon>
    </lineage>
</organism>
<name>A0ABS3FXG4_9CYAN</name>
<keyword evidence="3" id="KW-1185">Reference proteome</keyword>
<evidence type="ECO:0000313" key="3">
    <source>
        <dbReference type="Proteomes" id="UP000664844"/>
    </source>
</evidence>
<evidence type="ECO:0000313" key="2">
    <source>
        <dbReference type="EMBL" id="MBO0351763.1"/>
    </source>
</evidence>
<proteinExistence type="predicted"/>
<evidence type="ECO:0000256" key="1">
    <source>
        <dbReference type="SAM" id="MobiDB-lite"/>
    </source>
</evidence>